<evidence type="ECO:0000256" key="1">
    <source>
        <dbReference type="SAM" id="SignalP"/>
    </source>
</evidence>
<gene>
    <name evidence="2" type="ORF">ACFPTR_11530</name>
</gene>
<dbReference type="EMBL" id="JBHSPF010000059">
    <property type="protein sequence ID" value="MFC5629483.1"/>
    <property type="molecule type" value="Genomic_DNA"/>
</dbReference>
<reference evidence="3" key="1">
    <citation type="journal article" date="2019" name="Int. J. Syst. Evol. Microbiol.">
        <title>The Global Catalogue of Microorganisms (GCM) 10K type strain sequencing project: providing services to taxonomists for standard genome sequencing and annotation.</title>
        <authorList>
            <consortium name="The Broad Institute Genomics Platform"/>
            <consortium name="The Broad Institute Genome Sequencing Center for Infectious Disease"/>
            <person name="Wu L."/>
            <person name="Ma J."/>
        </authorList>
    </citation>
    <scope>NUCLEOTIDE SEQUENCE [LARGE SCALE GENOMIC DNA]</scope>
    <source>
        <strain evidence="3">CGMCC 1.15790</strain>
    </source>
</reference>
<dbReference type="RefSeq" id="WP_270897207.1">
    <property type="nucleotide sequence ID" value="NZ_JBHSPF010000059.1"/>
</dbReference>
<keyword evidence="3" id="KW-1185">Reference proteome</keyword>
<protein>
    <submittedName>
        <fullName evidence="2">Uncharacterized protein</fullName>
    </submittedName>
</protein>
<accession>A0ABW0U945</accession>
<evidence type="ECO:0000313" key="3">
    <source>
        <dbReference type="Proteomes" id="UP001596143"/>
    </source>
</evidence>
<proteinExistence type="predicted"/>
<keyword evidence="1" id="KW-0732">Signal</keyword>
<name>A0ABW0U945_9BACI</name>
<dbReference type="Proteomes" id="UP001596143">
    <property type="component" value="Unassembled WGS sequence"/>
</dbReference>
<evidence type="ECO:0000313" key="2">
    <source>
        <dbReference type="EMBL" id="MFC5629483.1"/>
    </source>
</evidence>
<feature type="signal peptide" evidence="1">
    <location>
        <begin position="1"/>
        <end position="23"/>
    </location>
</feature>
<comment type="caution">
    <text evidence="2">The sequence shown here is derived from an EMBL/GenBank/DDBJ whole genome shotgun (WGS) entry which is preliminary data.</text>
</comment>
<organism evidence="2 3">
    <name type="scientific">Aliibacillus thermotolerans</name>
    <dbReference type="NCBI Taxonomy" id="1834418"/>
    <lineage>
        <taxon>Bacteria</taxon>
        <taxon>Bacillati</taxon>
        <taxon>Bacillota</taxon>
        <taxon>Bacilli</taxon>
        <taxon>Bacillales</taxon>
        <taxon>Bacillaceae</taxon>
        <taxon>Aliibacillus</taxon>
    </lineage>
</organism>
<sequence>MKTKVVSGLVFVVALFVVPSVLAQPFHDVILFKMTAETEQGFFHWEFNNPDSFEYHQDERVIHGERAKKEVMEIYETLALHPQKNKDELAQVLKENGYDDLLRLDIHWQTARSELYTWLWKKQ</sequence>
<feature type="chain" id="PRO_5046085764" evidence="1">
    <location>
        <begin position="24"/>
        <end position="123"/>
    </location>
</feature>